<evidence type="ECO:0000313" key="1">
    <source>
        <dbReference type="EMBL" id="NIK14036.1"/>
    </source>
</evidence>
<name>A0A846M952_9BACL</name>
<dbReference type="Pfam" id="PF10830">
    <property type="entry name" value="DUF2553"/>
    <property type="match status" value="1"/>
</dbReference>
<accession>A0A846M952</accession>
<dbReference type="Proteomes" id="UP000532769">
    <property type="component" value="Unassembled WGS sequence"/>
</dbReference>
<dbReference type="RefSeq" id="WP_166907986.1">
    <property type="nucleotide sequence ID" value="NZ_JAASRS010000001.1"/>
</dbReference>
<reference evidence="1 2" key="1">
    <citation type="submission" date="2020-03" db="EMBL/GenBank/DDBJ databases">
        <title>Genomic Encyclopedia of Archaeal and Bacterial Type Strains, Phase II (KMG-II): from individual species to whole genera.</title>
        <authorList>
            <person name="Goeker M."/>
        </authorList>
    </citation>
    <scope>NUCLEOTIDE SEQUENCE [LARGE SCALE GENOMIC DNA]</scope>
    <source>
        <strain evidence="1 2">DSM 4749</strain>
    </source>
</reference>
<evidence type="ECO:0008006" key="3">
    <source>
        <dbReference type="Google" id="ProtNLM"/>
    </source>
</evidence>
<sequence length="81" mass="9143">MALETKQVKVTDRVIGKINGDSIELYEGNRQIGHLPLSQVSHLMQLKDGYDQQNGQIYKDMTVTVEPDQKYVDCDGEAGWC</sequence>
<proteinExistence type="predicted"/>
<dbReference type="InterPro" id="IPR020140">
    <property type="entry name" value="Uncharacterised_YusG"/>
</dbReference>
<gene>
    <name evidence="1" type="ORF">BDD39_000546</name>
</gene>
<organism evidence="1 2">
    <name type="scientific">Saccharococcus thermophilus</name>
    <dbReference type="NCBI Taxonomy" id="29396"/>
    <lineage>
        <taxon>Bacteria</taxon>
        <taxon>Bacillati</taxon>
        <taxon>Bacillota</taxon>
        <taxon>Bacilli</taxon>
        <taxon>Bacillales</taxon>
        <taxon>Anoxybacillaceae</taxon>
        <taxon>Saccharococcus</taxon>
    </lineage>
</organism>
<comment type="caution">
    <text evidence="1">The sequence shown here is derived from an EMBL/GenBank/DDBJ whole genome shotgun (WGS) entry which is preliminary data.</text>
</comment>
<keyword evidence="2" id="KW-1185">Reference proteome</keyword>
<dbReference type="EMBL" id="JAASRS010000001">
    <property type="protein sequence ID" value="NIK14036.1"/>
    <property type="molecule type" value="Genomic_DNA"/>
</dbReference>
<protein>
    <recommendedName>
        <fullName evidence="3">DUF2553 domain-containing protein</fullName>
    </recommendedName>
</protein>
<evidence type="ECO:0000313" key="2">
    <source>
        <dbReference type="Proteomes" id="UP000532769"/>
    </source>
</evidence>
<dbReference type="AlphaFoldDB" id="A0A846M952"/>